<dbReference type="WBParaSite" id="jg21618">
    <property type="protein sequence ID" value="jg21618"/>
    <property type="gene ID" value="jg21618"/>
</dbReference>
<name>A0A915DPM4_9BILA</name>
<organism evidence="2 3">
    <name type="scientific">Ditylenchus dipsaci</name>
    <dbReference type="NCBI Taxonomy" id="166011"/>
    <lineage>
        <taxon>Eukaryota</taxon>
        <taxon>Metazoa</taxon>
        <taxon>Ecdysozoa</taxon>
        <taxon>Nematoda</taxon>
        <taxon>Chromadorea</taxon>
        <taxon>Rhabditida</taxon>
        <taxon>Tylenchina</taxon>
        <taxon>Tylenchomorpha</taxon>
        <taxon>Sphaerularioidea</taxon>
        <taxon>Anguinidae</taxon>
        <taxon>Anguininae</taxon>
        <taxon>Ditylenchus</taxon>
    </lineage>
</organism>
<reference evidence="3" key="1">
    <citation type="submission" date="2022-11" db="UniProtKB">
        <authorList>
            <consortium name="WormBaseParasite"/>
        </authorList>
    </citation>
    <scope>IDENTIFICATION</scope>
</reference>
<evidence type="ECO:0000256" key="1">
    <source>
        <dbReference type="SAM" id="Phobius"/>
    </source>
</evidence>
<accession>A0A915DPM4</accession>
<evidence type="ECO:0000313" key="3">
    <source>
        <dbReference type="WBParaSite" id="jg21618"/>
    </source>
</evidence>
<sequence>MRDVRFFQLMLTGQDLFSAVSVLLIGVMITSALCAIMSAVFILLIVSGRIMAKSDDEVTLPALDEKILSGQ</sequence>
<keyword evidence="1" id="KW-1133">Transmembrane helix</keyword>
<keyword evidence="1" id="KW-0812">Transmembrane</keyword>
<keyword evidence="1" id="KW-0472">Membrane</keyword>
<dbReference type="AlphaFoldDB" id="A0A915DPM4"/>
<proteinExistence type="predicted"/>
<feature type="transmembrane region" description="Helical" evidence="1">
    <location>
        <begin position="20"/>
        <end position="46"/>
    </location>
</feature>
<evidence type="ECO:0000313" key="2">
    <source>
        <dbReference type="Proteomes" id="UP000887574"/>
    </source>
</evidence>
<dbReference type="Proteomes" id="UP000887574">
    <property type="component" value="Unplaced"/>
</dbReference>
<protein>
    <submittedName>
        <fullName evidence="3">Uncharacterized protein</fullName>
    </submittedName>
</protein>
<keyword evidence="2" id="KW-1185">Reference proteome</keyword>